<name>A0A1H4FR54_ALKAM</name>
<proteinExistence type="predicted"/>
<keyword evidence="3" id="KW-1185">Reference proteome</keyword>
<dbReference type="RefSeq" id="WP_139243748.1">
    <property type="nucleotide sequence ID" value="NZ_FNRM01000012.1"/>
</dbReference>
<gene>
    <name evidence="2" type="ORF">SAMN04488051_11263</name>
</gene>
<feature type="signal peptide" evidence="1">
    <location>
        <begin position="1"/>
        <end position="16"/>
    </location>
</feature>
<dbReference type="EMBL" id="FNRM01000012">
    <property type="protein sequence ID" value="SEA99863.1"/>
    <property type="molecule type" value="Genomic_DNA"/>
</dbReference>
<dbReference type="OrthoDB" id="6023599at2"/>
<dbReference type="STRING" id="152573.SAMN04488051_11263"/>
<sequence length="192" mass="21746">MRLICLMMLLVSVSAAGDKWGEPYLSSTISEDSTIIVRITPGNGFRHIEANTKHAVADVYLWNGATGYDFQRTVNLVNPAAPLEAFVDNNGYIITLDNWYQTGYGKAVVIYDPLGQIVTEIEVSELFPNKTEFNQLIKSVSSLHWRCLESKAYFLGEYFYVRHLLGGGIMFDYKQGSFRSYKPSSSETCKRW</sequence>
<organism evidence="2 3">
    <name type="scientific">Alkalimonas amylolytica</name>
    <dbReference type="NCBI Taxonomy" id="152573"/>
    <lineage>
        <taxon>Bacteria</taxon>
        <taxon>Pseudomonadati</taxon>
        <taxon>Pseudomonadota</taxon>
        <taxon>Gammaproteobacteria</taxon>
        <taxon>Alkalimonas</taxon>
    </lineage>
</organism>
<evidence type="ECO:0000313" key="2">
    <source>
        <dbReference type="EMBL" id="SEA99863.1"/>
    </source>
</evidence>
<feature type="chain" id="PRO_5011696780" description="WG containing repeat-containing protein" evidence="1">
    <location>
        <begin position="17"/>
        <end position="192"/>
    </location>
</feature>
<evidence type="ECO:0000313" key="3">
    <source>
        <dbReference type="Proteomes" id="UP000198773"/>
    </source>
</evidence>
<accession>A0A1H4FR54</accession>
<keyword evidence="1" id="KW-0732">Signal</keyword>
<evidence type="ECO:0000256" key="1">
    <source>
        <dbReference type="SAM" id="SignalP"/>
    </source>
</evidence>
<evidence type="ECO:0008006" key="4">
    <source>
        <dbReference type="Google" id="ProtNLM"/>
    </source>
</evidence>
<reference evidence="2 3" key="1">
    <citation type="submission" date="2016-10" db="EMBL/GenBank/DDBJ databases">
        <authorList>
            <person name="de Groot N.N."/>
        </authorList>
    </citation>
    <scope>NUCLEOTIDE SEQUENCE [LARGE SCALE GENOMIC DNA]</scope>
    <source>
        <strain evidence="2 3">CGMCC 1.3430</strain>
    </source>
</reference>
<dbReference type="AlphaFoldDB" id="A0A1H4FR54"/>
<dbReference type="Proteomes" id="UP000198773">
    <property type="component" value="Unassembled WGS sequence"/>
</dbReference>
<protein>
    <recommendedName>
        <fullName evidence="4">WG containing repeat-containing protein</fullName>
    </recommendedName>
</protein>